<comment type="caution">
    <text evidence="1">The sequence shown here is derived from an EMBL/GenBank/DDBJ whole genome shotgun (WGS) entry which is preliminary data.</text>
</comment>
<proteinExistence type="predicted"/>
<organism evidence="1 2">
    <name type="scientific">Symbiodinium pilosum</name>
    <name type="common">Dinoflagellate</name>
    <dbReference type="NCBI Taxonomy" id="2952"/>
    <lineage>
        <taxon>Eukaryota</taxon>
        <taxon>Sar</taxon>
        <taxon>Alveolata</taxon>
        <taxon>Dinophyceae</taxon>
        <taxon>Suessiales</taxon>
        <taxon>Symbiodiniaceae</taxon>
        <taxon>Symbiodinium</taxon>
    </lineage>
</organism>
<name>A0A812N4H2_SYMPI</name>
<dbReference type="EMBL" id="CAJNIZ010008804">
    <property type="protein sequence ID" value="CAE7272079.1"/>
    <property type="molecule type" value="Genomic_DNA"/>
</dbReference>
<dbReference type="InterPro" id="IPR009091">
    <property type="entry name" value="RCC1/BLIP-II"/>
</dbReference>
<dbReference type="AlphaFoldDB" id="A0A812N4H2"/>
<feature type="non-terminal residue" evidence="1">
    <location>
        <position position="1"/>
    </location>
</feature>
<dbReference type="Proteomes" id="UP000649617">
    <property type="component" value="Unassembled WGS sequence"/>
</dbReference>
<evidence type="ECO:0000313" key="1">
    <source>
        <dbReference type="EMBL" id="CAE7272079.1"/>
    </source>
</evidence>
<evidence type="ECO:0000313" key="2">
    <source>
        <dbReference type="Proteomes" id="UP000649617"/>
    </source>
</evidence>
<feature type="non-terminal residue" evidence="1">
    <location>
        <position position="88"/>
    </location>
</feature>
<gene>
    <name evidence="1" type="ORF">SPIL2461_LOCUS5998</name>
</gene>
<sequence>QVSSQLHNVRAIQSNIDAFAALRDDGVVITWGSPLFGGDSNGARLCNVQSIYSNFHGFVALKLGGQLEYWGGPVASVCETGLPDIHHF</sequence>
<keyword evidence="2" id="KW-1185">Reference proteome</keyword>
<reference evidence="1" key="1">
    <citation type="submission" date="2021-02" db="EMBL/GenBank/DDBJ databases">
        <authorList>
            <person name="Dougan E. K."/>
            <person name="Rhodes N."/>
            <person name="Thang M."/>
            <person name="Chan C."/>
        </authorList>
    </citation>
    <scope>NUCLEOTIDE SEQUENCE</scope>
</reference>
<dbReference type="Gene3D" id="2.130.10.30">
    <property type="entry name" value="Regulator of chromosome condensation 1/beta-lactamase-inhibitor protein II"/>
    <property type="match status" value="1"/>
</dbReference>
<accession>A0A812N4H2</accession>
<dbReference type="SUPFAM" id="SSF50985">
    <property type="entry name" value="RCC1/BLIP-II"/>
    <property type="match status" value="1"/>
</dbReference>
<protein>
    <submittedName>
        <fullName evidence="1">Uncharacterized protein</fullName>
    </submittedName>
</protein>